<dbReference type="InterPro" id="IPR029055">
    <property type="entry name" value="Ntn_hydrolases_N"/>
</dbReference>
<keyword evidence="8" id="KW-0288">FMN</keyword>
<dbReference type="CDD" id="cd02808">
    <property type="entry name" value="GltS_FMN"/>
    <property type="match status" value="1"/>
</dbReference>
<comment type="similarity">
    <text evidence="4">Belongs to the glutamate synthase family.</text>
</comment>
<evidence type="ECO:0000256" key="4">
    <source>
        <dbReference type="ARBA" id="ARBA00009716"/>
    </source>
</evidence>
<evidence type="ECO:0000256" key="17">
    <source>
        <dbReference type="ARBA" id="ARBA00037898"/>
    </source>
</evidence>
<gene>
    <name evidence="22" type="ORF">CLV25_11746</name>
</gene>
<dbReference type="SUPFAM" id="SSF69336">
    <property type="entry name" value="Alpha subunit of glutamate synthase, C-terminal domain"/>
    <property type="match status" value="1"/>
</dbReference>
<dbReference type="Gene3D" id="3.20.20.70">
    <property type="entry name" value="Aldolase class I"/>
    <property type="match status" value="2"/>
</dbReference>
<feature type="domain" description="Glutamine amidotransferase type-2" evidence="21">
    <location>
        <begin position="21"/>
        <end position="409"/>
    </location>
</feature>
<comment type="catalytic activity">
    <reaction evidence="18">
        <text>2 L-glutamate + NADP(+) = L-glutamine + 2-oxoglutarate + NADPH + H(+)</text>
        <dbReference type="Rhea" id="RHEA:15501"/>
        <dbReference type="ChEBI" id="CHEBI:15378"/>
        <dbReference type="ChEBI" id="CHEBI:16810"/>
        <dbReference type="ChEBI" id="CHEBI:29985"/>
        <dbReference type="ChEBI" id="CHEBI:57783"/>
        <dbReference type="ChEBI" id="CHEBI:58349"/>
        <dbReference type="ChEBI" id="CHEBI:58359"/>
        <dbReference type="EC" id="1.4.1.13"/>
    </reaction>
</comment>
<dbReference type="FunFam" id="3.60.20.10:FF:000001">
    <property type="entry name" value="Glutamate synthase, large subunit"/>
    <property type="match status" value="1"/>
</dbReference>
<keyword evidence="14" id="KW-0411">Iron-sulfur</keyword>
<comment type="caution">
    <text evidence="22">The sequence shown here is derived from an EMBL/GenBank/DDBJ whole genome shotgun (WGS) entry which is preliminary data.</text>
</comment>
<dbReference type="FunFam" id="2.160.20.60:FF:000001">
    <property type="entry name" value="Glutamate synthase, large subunit"/>
    <property type="match status" value="1"/>
</dbReference>
<evidence type="ECO:0000313" key="22">
    <source>
        <dbReference type="EMBL" id="TCN62909.1"/>
    </source>
</evidence>
<evidence type="ECO:0000256" key="20">
    <source>
        <dbReference type="ARBA" id="ARBA00079921"/>
    </source>
</evidence>
<dbReference type="InterPro" id="IPR050711">
    <property type="entry name" value="ET-N_metabolism_enzyme"/>
</dbReference>
<evidence type="ECO:0000256" key="5">
    <source>
        <dbReference type="ARBA" id="ARBA00012079"/>
    </source>
</evidence>
<evidence type="ECO:0000256" key="1">
    <source>
        <dbReference type="ARBA" id="ARBA00001917"/>
    </source>
</evidence>
<dbReference type="RefSeq" id="WP_131840313.1">
    <property type="nucleotide sequence ID" value="NZ_SLWB01000017.1"/>
</dbReference>
<dbReference type="Pfam" id="PF01645">
    <property type="entry name" value="Glu_synthase"/>
    <property type="match status" value="1"/>
</dbReference>
<keyword evidence="11" id="KW-0315">Glutamine amidotransferase</keyword>
<evidence type="ECO:0000256" key="15">
    <source>
        <dbReference type="ARBA" id="ARBA00023164"/>
    </source>
</evidence>
<keyword evidence="7" id="KW-0285">Flavoprotein</keyword>
<keyword evidence="13" id="KW-0408">Iron</keyword>
<keyword evidence="9" id="KW-0479">Metal-binding</keyword>
<dbReference type="Pfam" id="PF00310">
    <property type="entry name" value="GATase_2"/>
    <property type="match status" value="1"/>
</dbReference>
<name>A0A4R2EFR2_9BACT</name>
<comment type="cofactor">
    <cofactor evidence="1">
        <name>FMN</name>
        <dbReference type="ChEBI" id="CHEBI:58210"/>
    </cofactor>
</comment>
<dbReference type="EC" id="1.4.1.13" evidence="5"/>
<accession>A0A4R2EFR2</accession>
<evidence type="ECO:0000256" key="8">
    <source>
        <dbReference type="ARBA" id="ARBA00022643"/>
    </source>
</evidence>
<dbReference type="InterPro" id="IPR002489">
    <property type="entry name" value="Glu_synth_asu_C"/>
</dbReference>
<evidence type="ECO:0000256" key="6">
    <source>
        <dbReference type="ARBA" id="ARBA00022605"/>
    </source>
</evidence>
<dbReference type="Pfam" id="PF01493">
    <property type="entry name" value="GXGXG"/>
    <property type="match status" value="1"/>
</dbReference>
<dbReference type="OrthoDB" id="9758182at2"/>
<keyword evidence="12" id="KW-0560">Oxidoreductase</keyword>
<dbReference type="PANTHER" id="PTHR11938">
    <property type="entry name" value="FAD NADPH DEHYDROGENASE/OXIDOREDUCTASE"/>
    <property type="match status" value="1"/>
</dbReference>
<comment type="cofactor">
    <cofactor evidence="3">
        <name>FAD</name>
        <dbReference type="ChEBI" id="CHEBI:57692"/>
    </cofactor>
</comment>
<dbReference type="PANTHER" id="PTHR11938:SF133">
    <property type="entry name" value="GLUTAMATE SYNTHASE (NADH)"/>
    <property type="match status" value="1"/>
</dbReference>
<dbReference type="InterPro" id="IPR002932">
    <property type="entry name" value="Glu_synthdom"/>
</dbReference>
<dbReference type="PROSITE" id="PS51278">
    <property type="entry name" value="GATASE_TYPE_2"/>
    <property type="match status" value="1"/>
</dbReference>
<evidence type="ECO:0000256" key="13">
    <source>
        <dbReference type="ARBA" id="ARBA00023004"/>
    </source>
</evidence>
<dbReference type="NCBIfam" id="NF008730">
    <property type="entry name" value="PRK11750.1"/>
    <property type="match status" value="1"/>
</dbReference>
<reference evidence="22 23" key="1">
    <citation type="submission" date="2019-03" db="EMBL/GenBank/DDBJ databases">
        <title>Genomic Encyclopedia of Archaeal and Bacterial Type Strains, Phase II (KMG-II): from individual species to whole genera.</title>
        <authorList>
            <person name="Goeker M."/>
        </authorList>
    </citation>
    <scope>NUCLEOTIDE SEQUENCE [LARGE SCALE GENOMIC DNA]</scope>
    <source>
        <strain evidence="22 23">RL-C</strain>
    </source>
</reference>
<dbReference type="GO" id="GO:0019676">
    <property type="term" value="P:ammonia assimilation cycle"/>
    <property type="evidence" value="ECO:0007669"/>
    <property type="project" value="TreeGrafter"/>
</dbReference>
<dbReference type="CDD" id="cd00982">
    <property type="entry name" value="gltB_C"/>
    <property type="match status" value="1"/>
</dbReference>
<dbReference type="InterPro" id="IPR013785">
    <property type="entry name" value="Aldolase_TIM"/>
</dbReference>
<protein>
    <recommendedName>
        <fullName evidence="19">Glutamate synthase [NADPH] large chain</fullName>
        <ecNumber evidence="5">1.4.1.13</ecNumber>
    </recommendedName>
    <alternativeName>
        <fullName evidence="20">Glutamate synthase subunit alpha</fullName>
    </alternativeName>
</protein>
<organism evidence="22 23">
    <name type="scientific">Acetobacteroides hydrogenigenes</name>
    <dbReference type="NCBI Taxonomy" id="979970"/>
    <lineage>
        <taxon>Bacteria</taxon>
        <taxon>Pseudomonadati</taxon>
        <taxon>Bacteroidota</taxon>
        <taxon>Bacteroidia</taxon>
        <taxon>Bacteroidales</taxon>
        <taxon>Rikenellaceae</taxon>
        <taxon>Acetobacteroides</taxon>
    </lineage>
</organism>
<evidence type="ECO:0000256" key="2">
    <source>
        <dbReference type="ARBA" id="ARBA00001927"/>
    </source>
</evidence>
<comment type="cofactor">
    <cofactor evidence="2">
        <name>[3Fe-4S] cluster</name>
        <dbReference type="ChEBI" id="CHEBI:21137"/>
    </cofactor>
</comment>
<evidence type="ECO:0000256" key="10">
    <source>
        <dbReference type="ARBA" id="ARBA00022827"/>
    </source>
</evidence>
<sequence>MEKDYPQQQGMYDPAFEKDACGIGAIASIKGIRSHKIVTDALRVLTKLDHRGGVGADPNVGDGAGILIQIPHKFFSKKIRFSLGEEGQYAVGMFFLPHDGTERKRAMLIFENIVDAHNHKFVGWREVPFNASSLGDAARDAMPYIAQAFVARNDGSTDKQAFDTDLFAIRKEFEKLTPDSYICSLSCRTIVYKGMLTSKQLEEFYPDLNDEAMESALALVHSRFSTNTFPSWRRAHPNRLIIHNGEINTIKGNQNWMTAREGNFTSKVFGDNLSKVLPVINPDGSDSSMLDNSIEFMVMNGRTLPEAVVMHIPEPWSKNKELNRSVRDYFEYKSTMMEPWDGPAAIAFTDGEQLGAVLDRNGLRPARYYITKDDYLLLASEVGVFDVAQKNIKTKGRLKPGKMLLVDTAKGELINDKKLKDTYSRRKQYAKWIERSLVKLEQAIDESEESAVDYKRFLKGFGYTYEDVYSIIQPMATTGDDPLSAMGVDTPLAVLSNKSKLLYDYFKQMFAQVTNPPIDAIREEIVTSVRVYLGAEGNILEDSEKNCTRIKLASPIISNLDLKNIEGLDNRGFRSVRLPLYFDKSLGKDGLEIALKELCKMADKAIAKKASILILSDKDVDENKVQIPALLATSALHHHLIKKAKRTKASIVVESAEPREVHHFALLLGFGANAINPYFVYDIIRDLVDSKTIAKSYKDAVHTYDKAILKGVVKVISKMGISTIQSYCGAQIFEALGLSSKLVEKYFPGTPTRIEGLDIEDVARETIERHTRGFDSRITDFSLDSAGSIKYRSSEEEHLYNPMSIYKLQNACRTGSYKEFKEYSALFHNEMSAVTLRNLLDFRFQEPIPIEEVEPAESIVKRFKTGAMSYGSISKEAHECLAIAMNRLGGKSNTGEGGEERERFTRDANGDLRSSAIKQIASGRFGVTSEYLLNAKEIQIKMAQGAKPGEGGQLPGTKVYPWIAKARHATVGVGLISPPPHHDIYSIEDLAQLIYDMKNANQQALINVKLVSEAGVGTVAAGVAKGGADVILISGYDGGTGASPMTSIRHGGLPWEMGLAEAHQTLVLNGLRQRVKIETDGKLMTGKDVVIAALLGAEEFGFATAPLAAIGCVMMRVCNLDTCPVGIATQNEELRKRFTGKPEHVVNFMMFIAQEMREYMAELGFRTIDEMVGRTDKLCQKPVEGWKIQKVNLTRVLFKNFKMPNSNYHFEQKYDQKLYETIDAKVLLDKASKALESGEKVSIELDVDNVNRTIGTMLGSEITKRYQNKGLPEDTIWIKMKGAGGQSMGAFIPSGITLELWGDANDYVGKGLSGGKIIVQEEQSTSREAYENIVIGNVAFYGATSGKAYINGAAGERFCVRNSGIEAVVEGVGDHGCEYMTGGRVVILGTIGRNFAAGMSGGIAYIQDETGMNRSRINTDMVYVEKLDGEDEVVLKRMLEDHYKHTRSAVTKKVLDRFDLKKIQFVKVLPKDYKKIMTLIKRYEQAGHSYDEAERLAFADVTTVKK</sequence>
<evidence type="ECO:0000256" key="14">
    <source>
        <dbReference type="ARBA" id="ARBA00023014"/>
    </source>
</evidence>
<keyword evidence="23" id="KW-1185">Reference proteome</keyword>
<evidence type="ECO:0000259" key="21">
    <source>
        <dbReference type="PROSITE" id="PS51278"/>
    </source>
</evidence>
<keyword evidence="10" id="KW-0274">FAD</keyword>
<dbReference type="CDD" id="cd00713">
    <property type="entry name" value="GltS"/>
    <property type="match status" value="1"/>
</dbReference>
<dbReference type="Gene3D" id="3.60.20.10">
    <property type="entry name" value="Glutamine Phosphoribosylpyrophosphate, subunit 1, domain 1"/>
    <property type="match status" value="1"/>
</dbReference>
<dbReference type="Pfam" id="PF04898">
    <property type="entry name" value="Glu_syn_central"/>
    <property type="match status" value="1"/>
</dbReference>
<keyword evidence="16" id="KW-0003">3Fe-4S</keyword>
<evidence type="ECO:0000256" key="16">
    <source>
        <dbReference type="ARBA" id="ARBA00023291"/>
    </source>
</evidence>
<keyword evidence="6" id="KW-0028">Amino-acid biosynthesis</keyword>
<evidence type="ECO:0000256" key="18">
    <source>
        <dbReference type="ARBA" id="ARBA00048151"/>
    </source>
</evidence>
<evidence type="ECO:0000256" key="11">
    <source>
        <dbReference type="ARBA" id="ARBA00022962"/>
    </source>
</evidence>
<dbReference type="SUPFAM" id="SSF51395">
    <property type="entry name" value="FMN-linked oxidoreductases"/>
    <property type="match status" value="1"/>
</dbReference>
<dbReference type="FunFam" id="3.20.20.70:FF:000031">
    <property type="entry name" value="Glutamate synthase 1 [NADH]"/>
    <property type="match status" value="1"/>
</dbReference>
<dbReference type="SUPFAM" id="SSF56235">
    <property type="entry name" value="N-terminal nucleophile aminohydrolases (Ntn hydrolases)"/>
    <property type="match status" value="1"/>
</dbReference>
<evidence type="ECO:0000313" key="23">
    <source>
        <dbReference type="Proteomes" id="UP000294830"/>
    </source>
</evidence>
<evidence type="ECO:0000256" key="3">
    <source>
        <dbReference type="ARBA" id="ARBA00001974"/>
    </source>
</evidence>
<dbReference type="GO" id="GO:0046872">
    <property type="term" value="F:metal ion binding"/>
    <property type="evidence" value="ECO:0007669"/>
    <property type="project" value="UniProtKB-KW"/>
</dbReference>
<dbReference type="GO" id="GO:0004355">
    <property type="term" value="F:glutamate synthase (NADPH) activity"/>
    <property type="evidence" value="ECO:0007669"/>
    <property type="project" value="UniProtKB-EC"/>
</dbReference>
<dbReference type="EMBL" id="SLWB01000017">
    <property type="protein sequence ID" value="TCN62909.1"/>
    <property type="molecule type" value="Genomic_DNA"/>
</dbReference>
<dbReference type="InterPro" id="IPR036485">
    <property type="entry name" value="Glu_synth_asu_C_sf"/>
</dbReference>
<evidence type="ECO:0000256" key="7">
    <source>
        <dbReference type="ARBA" id="ARBA00022630"/>
    </source>
</evidence>
<evidence type="ECO:0000256" key="19">
    <source>
        <dbReference type="ARBA" id="ARBA00072108"/>
    </source>
</evidence>
<dbReference type="Gene3D" id="2.160.20.60">
    <property type="entry name" value="Glutamate synthase, alpha subunit, C-terminal domain"/>
    <property type="match status" value="1"/>
</dbReference>
<evidence type="ECO:0000256" key="12">
    <source>
        <dbReference type="ARBA" id="ARBA00023002"/>
    </source>
</evidence>
<dbReference type="GO" id="GO:0051538">
    <property type="term" value="F:3 iron, 4 sulfur cluster binding"/>
    <property type="evidence" value="ECO:0007669"/>
    <property type="project" value="UniProtKB-KW"/>
</dbReference>
<keyword evidence="15" id="KW-0314">Glutamate biosynthesis</keyword>
<comment type="pathway">
    <text evidence="17">Amino-acid biosynthesis; L-glutamate biosynthesis via GLT pathway; L-glutamate from 2-oxoglutarate and L-glutamine (NADP(+) route): step 1/1.</text>
</comment>
<evidence type="ECO:0000256" key="9">
    <source>
        <dbReference type="ARBA" id="ARBA00022723"/>
    </source>
</evidence>
<proteinExistence type="inferred from homology"/>
<dbReference type="InterPro" id="IPR017932">
    <property type="entry name" value="GATase_2_dom"/>
</dbReference>
<dbReference type="Proteomes" id="UP000294830">
    <property type="component" value="Unassembled WGS sequence"/>
</dbReference>
<dbReference type="InterPro" id="IPR006982">
    <property type="entry name" value="Glu_synth_centr_N"/>
</dbReference>
<dbReference type="GO" id="GO:0006537">
    <property type="term" value="P:glutamate biosynthetic process"/>
    <property type="evidence" value="ECO:0007669"/>
    <property type="project" value="UniProtKB-KW"/>
</dbReference>